<evidence type="ECO:0000313" key="11">
    <source>
        <dbReference type="Proteomes" id="UP000494165"/>
    </source>
</evidence>
<dbReference type="Pfam" id="PF04506">
    <property type="entry name" value="Rft-1"/>
    <property type="match status" value="1"/>
</dbReference>
<evidence type="ECO:0000313" key="10">
    <source>
        <dbReference type="EMBL" id="CAB3383960.1"/>
    </source>
</evidence>
<reference evidence="10 11" key="1">
    <citation type="submission" date="2020-04" db="EMBL/GenBank/DDBJ databases">
        <authorList>
            <person name="Alioto T."/>
            <person name="Alioto T."/>
            <person name="Gomez Garrido J."/>
        </authorList>
    </citation>
    <scope>NUCLEOTIDE SEQUENCE [LARGE SCALE GENOMIC DNA]</scope>
</reference>
<dbReference type="OrthoDB" id="9979195at2759"/>
<accession>A0A8S1DSF7</accession>
<name>A0A8S1DSF7_9INSE</name>
<comment type="function">
    <text evidence="8 9">Intramembrane glycolipid transporter that operates in the biosynthetic pathway of dolichol-linked oligosaccharides, the glycan precursors employed in protein asparagine (N)-glycosylation. The sequential addition of sugars to dolichol pyrophosphate produces dolichol-linked oligosaccharides containing fourteen sugars, including two GlcNAcs, nine mannoses and three glucoses. Once assembled, the oligosaccharide is transferred from the lipid to nascent proteins by oligosaccharyltransferases. The assembly of dolichol-linked oligosaccharides begins on the cytosolic side of the endoplasmic reticulum membrane and finishes in its lumen. RFT1 could mediate the translocation of the cytosolically oriented intermediate DolPP-GlcNAc2Man5, produced by ALG11, into the ER lumen where dolichol-linked oligosaccharides assembly continues. However, the intramembrane lipid transporter activity could not be confirmed in vitro.</text>
</comment>
<evidence type="ECO:0000256" key="3">
    <source>
        <dbReference type="ARBA" id="ARBA00010288"/>
    </source>
</evidence>
<evidence type="ECO:0000256" key="9">
    <source>
        <dbReference type="RuleBase" id="RU365067"/>
    </source>
</evidence>
<keyword evidence="4 9" id="KW-0812">Transmembrane</keyword>
<comment type="similarity">
    <text evidence="3 9">Belongs to the RFT1 family.</text>
</comment>
<dbReference type="Proteomes" id="UP000494165">
    <property type="component" value="Unassembled WGS sequence"/>
</dbReference>
<dbReference type="GO" id="GO:0006488">
    <property type="term" value="P:dolichol-linked oligosaccharide biosynthetic process"/>
    <property type="evidence" value="ECO:0007669"/>
    <property type="project" value="InterPro"/>
</dbReference>
<feature type="transmembrane region" description="Helical" evidence="9">
    <location>
        <begin position="177"/>
        <end position="199"/>
    </location>
</feature>
<evidence type="ECO:0000256" key="4">
    <source>
        <dbReference type="ARBA" id="ARBA00022692"/>
    </source>
</evidence>
<protein>
    <recommendedName>
        <fullName evidence="9">Protein RFT1 homolog</fullName>
    </recommendedName>
</protein>
<evidence type="ECO:0000256" key="8">
    <source>
        <dbReference type="ARBA" id="ARBA00045912"/>
    </source>
</evidence>
<evidence type="ECO:0000256" key="1">
    <source>
        <dbReference type="ARBA" id="ARBA00004477"/>
    </source>
</evidence>
<dbReference type="PANTHER" id="PTHR13117">
    <property type="entry name" value="ENDOPLASMIC RETICULUM MULTISPAN TRANSMEMBRANE PROTEIN-RELATED"/>
    <property type="match status" value="1"/>
</dbReference>
<evidence type="ECO:0000256" key="2">
    <source>
        <dbReference type="ARBA" id="ARBA00004922"/>
    </source>
</evidence>
<keyword evidence="7 9" id="KW-0472">Membrane</keyword>
<feature type="transmembrane region" description="Helical" evidence="9">
    <location>
        <begin position="12"/>
        <end position="30"/>
    </location>
</feature>
<comment type="caution">
    <text evidence="10">The sequence shown here is derived from an EMBL/GenBank/DDBJ whole genome shotgun (WGS) entry which is preliminary data.</text>
</comment>
<dbReference type="PANTHER" id="PTHR13117:SF5">
    <property type="entry name" value="PROTEIN RFT1 HOMOLOG"/>
    <property type="match status" value="1"/>
</dbReference>
<keyword evidence="6 9" id="KW-1133">Transmembrane helix</keyword>
<evidence type="ECO:0000256" key="6">
    <source>
        <dbReference type="ARBA" id="ARBA00022989"/>
    </source>
</evidence>
<dbReference type="EMBL" id="CADEPI010000332">
    <property type="protein sequence ID" value="CAB3383960.1"/>
    <property type="molecule type" value="Genomic_DNA"/>
</dbReference>
<keyword evidence="5" id="KW-0256">Endoplasmic reticulum</keyword>
<dbReference type="InterPro" id="IPR007594">
    <property type="entry name" value="RFT1"/>
</dbReference>
<feature type="transmembrane region" description="Helical" evidence="9">
    <location>
        <begin position="42"/>
        <end position="60"/>
    </location>
</feature>
<gene>
    <name evidence="10" type="ORF">CLODIP_2_CD02777</name>
</gene>
<keyword evidence="11" id="KW-1185">Reference proteome</keyword>
<comment type="caution">
    <text evidence="9">Lacks conserved residue(s) required for the propagation of feature annotation.</text>
</comment>
<dbReference type="AlphaFoldDB" id="A0A8S1DSF7"/>
<feature type="transmembrane region" description="Helical" evidence="9">
    <location>
        <begin position="364"/>
        <end position="382"/>
    </location>
</feature>
<feature type="transmembrane region" description="Helical" evidence="9">
    <location>
        <begin position="80"/>
        <end position="103"/>
    </location>
</feature>
<evidence type="ECO:0000256" key="5">
    <source>
        <dbReference type="ARBA" id="ARBA00022824"/>
    </source>
</evidence>
<sequence length="424" mass="48237">MEQSLLTSSLQNISFGIVLQITVRIITFLSNACVLRYISPDALGLMNVRLLLLESTILFVSREAFRKSTLDNVRNHNWPLVINLIWVTFPMSIIISLLLSYVWLDLLEAPPPQLQSQYVVGVWIMSLSCIIESTCEAPLLVANAFLFNKLKVALNLLHIGVRTLVFLPLVLSNPSSAVHAFSAAQMVGTIAIVLGYYGYFHHHVKTPKKDFPFKTLRDFLPRLDLQEWVHRPLAWLTWSLFKTMAVKQLLTEGERYVMTITGVLSLTQQGVYEIVNNLGTLPARLLFRPIEESCYFYFAQLYRRGERVTDLNKEHMEEASKLLYYAMRCTMVFGLTVMAFGFSYSRLLLFLYGGETLATDTGTVLLRAHCTAILFLAINGITEAFGQSAMSKEQLSWRTGFHPSKLLQHGYSNFLQPQVYVRNL</sequence>
<dbReference type="GO" id="GO:0034203">
    <property type="term" value="P:glycolipid translocation"/>
    <property type="evidence" value="ECO:0007669"/>
    <property type="project" value="TreeGrafter"/>
</dbReference>
<feature type="transmembrane region" description="Helical" evidence="9">
    <location>
        <begin position="322"/>
        <end position="344"/>
    </location>
</feature>
<organism evidence="10 11">
    <name type="scientific">Cloeon dipterum</name>
    <dbReference type="NCBI Taxonomy" id="197152"/>
    <lineage>
        <taxon>Eukaryota</taxon>
        <taxon>Metazoa</taxon>
        <taxon>Ecdysozoa</taxon>
        <taxon>Arthropoda</taxon>
        <taxon>Hexapoda</taxon>
        <taxon>Insecta</taxon>
        <taxon>Pterygota</taxon>
        <taxon>Palaeoptera</taxon>
        <taxon>Ephemeroptera</taxon>
        <taxon>Pisciforma</taxon>
        <taxon>Baetidae</taxon>
        <taxon>Cloeon</taxon>
    </lineage>
</organism>
<feature type="transmembrane region" description="Helical" evidence="9">
    <location>
        <begin position="123"/>
        <end position="145"/>
    </location>
</feature>
<proteinExistence type="inferred from homology"/>
<feature type="transmembrane region" description="Helical" evidence="9">
    <location>
        <begin position="152"/>
        <end position="171"/>
    </location>
</feature>
<comment type="pathway">
    <text evidence="2">Protein modification; protein glycosylation.</text>
</comment>
<comment type="subcellular location">
    <subcellularLocation>
        <location evidence="1 9">Endoplasmic reticulum membrane</location>
        <topology evidence="1 9">Multi-pass membrane protein</topology>
    </subcellularLocation>
</comment>
<evidence type="ECO:0000256" key="7">
    <source>
        <dbReference type="ARBA" id="ARBA00023136"/>
    </source>
</evidence>
<dbReference type="GO" id="GO:0005789">
    <property type="term" value="C:endoplasmic reticulum membrane"/>
    <property type="evidence" value="ECO:0007669"/>
    <property type="project" value="UniProtKB-SubCell"/>
</dbReference>